<proteinExistence type="predicted"/>
<dbReference type="EMBL" id="GBXM01066790">
    <property type="protein sequence ID" value="JAH41787.1"/>
    <property type="molecule type" value="Transcribed_RNA"/>
</dbReference>
<dbReference type="AlphaFoldDB" id="A0A0E9SKP4"/>
<reference evidence="1" key="2">
    <citation type="journal article" date="2015" name="Fish Shellfish Immunol.">
        <title>Early steps in the European eel (Anguilla anguilla)-Vibrio vulnificus interaction in the gills: Role of the RtxA13 toxin.</title>
        <authorList>
            <person name="Callol A."/>
            <person name="Pajuelo D."/>
            <person name="Ebbesson L."/>
            <person name="Teles M."/>
            <person name="MacKenzie S."/>
            <person name="Amaro C."/>
        </authorList>
    </citation>
    <scope>NUCLEOTIDE SEQUENCE</scope>
</reference>
<reference evidence="1" key="1">
    <citation type="submission" date="2014-11" db="EMBL/GenBank/DDBJ databases">
        <authorList>
            <person name="Amaro Gonzalez C."/>
        </authorList>
    </citation>
    <scope>NUCLEOTIDE SEQUENCE</scope>
</reference>
<accession>A0A0E9SKP4</accession>
<name>A0A0E9SKP4_ANGAN</name>
<organism evidence="1">
    <name type="scientific">Anguilla anguilla</name>
    <name type="common">European freshwater eel</name>
    <name type="synonym">Muraena anguilla</name>
    <dbReference type="NCBI Taxonomy" id="7936"/>
    <lineage>
        <taxon>Eukaryota</taxon>
        <taxon>Metazoa</taxon>
        <taxon>Chordata</taxon>
        <taxon>Craniata</taxon>
        <taxon>Vertebrata</taxon>
        <taxon>Euteleostomi</taxon>
        <taxon>Actinopterygii</taxon>
        <taxon>Neopterygii</taxon>
        <taxon>Teleostei</taxon>
        <taxon>Anguilliformes</taxon>
        <taxon>Anguillidae</taxon>
        <taxon>Anguilla</taxon>
    </lineage>
</organism>
<protein>
    <submittedName>
        <fullName evidence="1">Uncharacterized protein</fullName>
    </submittedName>
</protein>
<sequence>MKSQKHGRGYCEEAGLRINTVGGNAQELCRPLSIRG</sequence>
<evidence type="ECO:0000313" key="1">
    <source>
        <dbReference type="EMBL" id="JAH41787.1"/>
    </source>
</evidence>